<dbReference type="PANTHER" id="PTHR36617:SF16">
    <property type="entry name" value="OS04G0516500 PROTEIN"/>
    <property type="match status" value="1"/>
</dbReference>
<evidence type="ECO:0000256" key="1">
    <source>
        <dbReference type="SAM" id="MobiDB-lite"/>
    </source>
</evidence>
<dbReference type="AlphaFoldDB" id="A0A5J9WGM4"/>
<protein>
    <recommendedName>
        <fullName evidence="2">Reverse transcriptase zinc-binding domain-containing protein</fullName>
    </recommendedName>
</protein>
<comment type="caution">
    <text evidence="3">The sequence shown here is derived from an EMBL/GenBank/DDBJ whole genome shotgun (WGS) entry which is preliminary data.</text>
</comment>
<name>A0A5J9WGM4_9POAL</name>
<dbReference type="Pfam" id="PF13966">
    <property type="entry name" value="zf-RVT"/>
    <property type="match status" value="1"/>
</dbReference>
<dbReference type="EMBL" id="RWGY01000004">
    <property type="protein sequence ID" value="TVU47106.1"/>
    <property type="molecule type" value="Genomic_DNA"/>
</dbReference>
<gene>
    <name evidence="3" type="ORF">EJB05_06687</name>
</gene>
<evidence type="ECO:0000313" key="3">
    <source>
        <dbReference type="EMBL" id="TVU47106.1"/>
    </source>
</evidence>
<dbReference type="OrthoDB" id="695259at2759"/>
<feature type="domain" description="Reverse transcriptase zinc-binding" evidence="2">
    <location>
        <begin position="339"/>
        <end position="422"/>
    </location>
</feature>
<organism evidence="3 4">
    <name type="scientific">Eragrostis curvula</name>
    <name type="common">weeping love grass</name>
    <dbReference type="NCBI Taxonomy" id="38414"/>
    <lineage>
        <taxon>Eukaryota</taxon>
        <taxon>Viridiplantae</taxon>
        <taxon>Streptophyta</taxon>
        <taxon>Embryophyta</taxon>
        <taxon>Tracheophyta</taxon>
        <taxon>Spermatophyta</taxon>
        <taxon>Magnoliopsida</taxon>
        <taxon>Liliopsida</taxon>
        <taxon>Poales</taxon>
        <taxon>Poaceae</taxon>
        <taxon>PACMAD clade</taxon>
        <taxon>Chloridoideae</taxon>
        <taxon>Eragrostideae</taxon>
        <taxon>Eragrostidinae</taxon>
        <taxon>Eragrostis</taxon>
    </lineage>
</organism>
<dbReference type="Proteomes" id="UP000324897">
    <property type="component" value="Chromosome 5"/>
</dbReference>
<keyword evidence="4" id="KW-1185">Reference proteome</keyword>
<reference evidence="3 4" key="1">
    <citation type="journal article" date="2019" name="Sci. Rep.">
        <title>A high-quality genome of Eragrostis curvula grass provides insights into Poaceae evolution and supports new strategies to enhance forage quality.</title>
        <authorList>
            <person name="Carballo J."/>
            <person name="Santos B.A.C.M."/>
            <person name="Zappacosta D."/>
            <person name="Garbus I."/>
            <person name="Selva J.P."/>
            <person name="Gallo C.A."/>
            <person name="Diaz A."/>
            <person name="Albertini E."/>
            <person name="Caccamo M."/>
            <person name="Echenique V."/>
        </authorList>
    </citation>
    <scope>NUCLEOTIDE SEQUENCE [LARGE SCALE GENOMIC DNA]</scope>
    <source>
        <strain evidence="4">cv. Victoria</strain>
        <tissue evidence="3">Leaf</tissue>
    </source>
</reference>
<evidence type="ECO:0000313" key="4">
    <source>
        <dbReference type="Proteomes" id="UP000324897"/>
    </source>
</evidence>
<proteinExistence type="predicted"/>
<evidence type="ECO:0000259" key="2">
    <source>
        <dbReference type="Pfam" id="PF13966"/>
    </source>
</evidence>
<dbReference type="PANTHER" id="PTHR36617">
    <property type="entry name" value="PROTEIN, PUTATIVE-RELATED"/>
    <property type="match status" value="1"/>
</dbReference>
<dbReference type="Gramene" id="TVU47106">
    <property type="protein sequence ID" value="TVU47106"/>
    <property type="gene ID" value="EJB05_06687"/>
</dbReference>
<sequence>MAAPPPCRAAALEYEPESSCWWGGSVPSTTLRLDRSMVPSPPRASSPDYTPSSTFRDAMSEEEYTPASPEDTPVSRSSWRAGSPDYTPATPTISEASADYTPASVTRVQAGEPFLDAGVTGLHPVIPDDPSRSSLSRVHAGFTRVHAGEHFLEGRVTGVHAFIPRLHARVTGVHTSEQSLEGKIPGLHAVEPRVLPDVQPNHAAAVAGGLRRGVAHVSATPPPPSDTATWKTLADNLGPFRDATRVTVGDGAFASFWFDLRDGNQPLATDYPALFSHATRPHISVRSAFEGNILLLPLRNRLTTAASLELEALQLRLQDFLPDPLASDQRFMRQSSAPFTTKAAYLLRFHGLPPDQFADNIWKSYAPSRCLIFLWTLHKERLRTRDFLFRHLWRDSNFCPFCQQPETSKHLFLACPRLSAFWGAAGIPGSTLAALQSIEQLWDITQSPWAPLPAKVRSTVITAALWSIWKSRNAKVFDNVVQPNATILANCASDINLWA</sequence>
<accession>A0A5J9WGM4</accession>
<feature type="region of interest" description="Disordered" evidence="1">
    <location>
        <begin position="31"/>
        <end position="95"/>
    </location>
</feature>
<feature type="non-terminal residue" evidence="3">
    <location>
        <position position="1"/>
    </location>
</feature>
<dbReference type="InterPro" id="IPR026960">
    <property type="entry name" value="RVT-Znf"/>
</dbReference>